<keyword evidence="4 6" id="KW-0808">Transferase</keyword>
<evidence type="ECO:0000256" key="3">
    <source>
        <dbReference type="ARBA" id="ARBA00022576"/>
    </source>
</evidence>
<dbReference type="KEGG" id="cac:CA_C2380"/>
<dbReference type="InterPro" id="IPR050596">
    <property type="entry name" value="AspAT/PAT-like"/>
</dbReference>
<dbReference type="eggNOG" id="COG0436">
    <property type="taxonomic scope" value="Bacteria"/>
</dbReference>
<dbReference type="HOGENOM" id="CLU_017584_4_3_9"/>
<dbReference type="SUPFAM" id="SSF53383">
    <property type="entry name" value="PLP-dependent transferases"/>
    <property type="match status" value="1"/>
</dbReference>
<comment type="cofactor">
    <cofactor evidence="1 6">
        <name>pyridoxal 5'-phosphate</name>
        <dbReference type="ChEBI" id="CHEBI:597326"/>
    </cofactor>
</comment>
<feature type="domain" description="Aminotransferase class I/classII large" evidence="7">
    <location>
        <begin position="40"/>
        <end position="385"/>
    </location>
</feature>
<dbReference type="GO" id="GO:0030170">
    <property type="term" value="F:pyridoxal phosphate binding"/>
    <property type="evidence" value="ECO:0007669"/>
    <property type="project" value="InterPro"/>
</dbReference>
<evidence type="ECO:0000256" key="1">
    <source>
        <dbReference type="ARBA" id="ARBA00001933"/>
    </source>
</evidence>
<dbReference type="AlphaFoldDB" id="Q97GI7"/>
<dbReference type="CDD" id="cd00609">
    <property type="entry name" value="AAT_like"/>
    <property type="match status" value="1"/>
</dbReference>
<dbReference type="PATRIC" id="fig|272562.8.peg.2577"/>
<dbReference type="InterPro" id="IPR015422">
    <property type="entry name" value="PyrdxlP-dep_Trfase_small"/>
</dbReference>
<name>Q97GI7_CLOAB</name>
<dbReference type="STRING" id="272562.CA_C2380"/>
<dbReference type="InterPro" id="IPR004839">
    <property type="entry name" value="Aminotransferase_I/II_large"/>
</dbReference>
<sequence length="395" mass="44740">MYFIGGIKMESSKISKGANSIQISGIRKFYNKVIKVQGAISLTLGQPDFPVPDKVKRAMVRAIEDNKTVYTSNAGIDELRNEISKYLKRFNINYSKDEICITAGGTEGILDIFQALLNKGDKVLVPDPSFPAYASCTKLLEGEVITYGLYGSEFSIDFNELENKIKNEKPKFMVLSYPSNPTGTVISKEDNEKLHKIIKDNDIIAVTDEMYSALCYEDDYYSVSQYEDIREKVIVVSGFSKTFSMTGLRIGYVCAESSFMSSILKVHQYTTTCAPSISQYGALEGLKNCDEDVQYMKNEFKKRRDYVYKRLKDMGFEVRLPKGAFYIFPDISRFGMTSEQFCEKLLNEAKVAIVPGSAFGEKGEGFARISYAYSKKELEECMNRIEKWVEVQNNL</sequence>
<evidence type="ECO:0000256" key="4">
    <source>
        <dbReference type="ARBA" id="ARBA00022679"/>
    </source>
</evidence>
<evidence type="ECO:0000313" key="8">
    <source>
        <dbReference type="EMBL" id="AAK80335.1"/>
    </source>
</evidence>
<dbReference type="Gene3D" id="3.90.1150.10">
    <property type="entry name" value="Aspartate Aminotransferase, domain 1"/>
    <property type="match status" value="1"/>
</dbReference>
<evidence type="ECO:0000259" key="7">
    <source>
        <dbReference type="Pfam" id="PF00155"/>
    </source>
</evidence>
<keyword evidence="3 6" id="KW-0032">Aminotransferase</keyword>
<dbReference type="PROSITE" id="PS00105">
    <property type="entry name" value="AA_TRANSFER_CLASS_1"/>
    <property type="match status" value="1"/>
</dbReference>
<dbReference type="InterPro" id="IPR015421">
    <property type="entry name" value="PyrdxlP-dep_Trfase_major"/>
</dbReference>
<protein>
    <recommendedName>
        <fullName evidence="6">Aminotransferase</fullName>
        <ecNumber evidence="6">2.6.1.-</ecNumber>
    </recommendedName>
</protein>
<comment type="similarity">
    <text evidence="2 6">Belongs to the class-I pyridoxal-phosphate-dependent aminotransferase family.</text>
</comment>
<evidence type="ECO:0000256" key="5">
    <source>
        <dbReference type="ARBA" id="ARBA00022898"/>
    </source>
</evidence>
<evidence type="ECO:0000256" key="6">
    <source>
        <dbReference type="RuleBase" id="RU000481"/>
    </source>
</evidence>
<dbReference type="PANTHER" id="PTHR46383:SF4">
    <property type="entry name" value="AMINOTRANSFERASE"/>
    <property type="match status" value="1"/>
</dbReference>
<dbReference type="GO" id="GO:0006520">
    <property type="term" value="P:amino acid metabolic process"/>
    <property type="evidence" value="ECO:0007669"/>
    <property type="project" value="InterPro"/>
</dbReference>
<evidence type="ECO:0000313" key="9">
    <source>
        <dbReference type="Proteomes" id="UP000000814"/>
    </source>
</evidence>
<dbReference type="InterPro" id="IPR015424">
    <property type="entry name" value="PyrdxlP-dep_Trfase"/>
</dbReference>
<dbReference type="PANTHER" id="PTHR46383">
    <property type="entry name" value="ASPARTATE AMINOTRANSFERASE"/>
    <property type="match status" value="1"/>
</dbReference>
<dbReference type="OrthoDB" id="9802328at2"/>
<proteinExistence type="inferred from homology"/>
<dbReference type="EMBL" id="AE001437">
    <property type="protein sequence ID" value="AAK80335.1"/>
    <property type="molecule type" value="Genomic_DNA"/>
</dbReference>
<dbReference type="GO" id="GO:0008483">
    <property type="term" value="F:transaminase activity"/>
    <property type="evidence" value="ECO:0007669"/>
    <property type="project" value="UniProtKB-KW"/>
</dbReference>
<evidence type="ECO:0000256" key="2">
    <source>
        <dbReference type="ARBA" id="ARBA00007441"/>
    </source>
</evidence>
<gene>
    <name evidence="8" type="ordered locus">CA_C2380</name>
</gene>
<dbReference type="PIR" id="D97193">
    <property type="entry name" value="D97193"/>
</dbReference>
<accession>Q97GI7</accession>
<dbReference type="Proteomes" id="UP000000814">
    <property type="component" value="Chromosome"/>
</dbReference>
<dbReference type="Pfam" id="PF00155">
    <property type="entry name" value="Aminotran_1_2"/>
    <property type="match status" value="1"/>
</dbReference>
<dbReference type="EC" id="2.6.1.-" evidence="6"/>
<reference evidence="8 9" key="1">
    <citation type="journal article" date="2001" name="J. Bacteriol.">
        <title>Genome sequence and comparative analysis of the solvent-producing bacterium Clostridium acetobutylicum.</title>
        <authorList>
            <person name="Nolling J."/>
            <person name="Breton G."/>
            <person name="Omelchenko M.V."/>
            <person name="Makarova K.S."/>
            <person name="Zeng Q."/>
            <person name="Gibson R."/>
            <person name="Lee H.M."/>
            <person name="Dubois J."/>
            <person name="Qiu D."/>
            <person name="Hitti J."/>
            <person name="Wolf Y.I."/>
            <person name="Tatusov R.L."/>
            <person name="Sabathe F."/>
            <person name="Doucette-Stamm L."/>
            <person name="Soucaille P."/>
            <person name="Daly M.J."/>
            <person name="Bennett G.N."/>
            <person name="Koonin E.V."/>
            <person name="Smith D.R."/>
        </authorList>
    </citation>
    <scope>NUCLEOTIDE SEQUENCE [LARGE SCALE GENOMIC DNA]</scope>
    <source>
        <strain evidence="9">ATCC 824 / DSM 792 / JCM 1419 / LMG 5710 / VKM B-1787</strain>
    </source>
</reference>
<dbReference type="InterPro" id="IPR004838">
    <property type="entry name" value="NHTrfase_class1_PyrdxlP-BS"/>
</dbReference>
<keyword evidence="5" id="KW-0663">Pyridoxal phosphate</keyword>
<dbReference type="Gene3D" id="3.40.640.10">
    <property type="entry name" value="Type I PLP-dependent aspartate aminotransferase-like (Major domain)"/>
    <property type="match status" value="1"/>
</dbReference>
<keyword evidence="9" id="KW-1185">Reference proteome</keyword>
<organism evidence="8 9">
    <name type="scientific">Clostridium acetobutylicum (strain ATCC 824 / DSM 792 / JCM 1419 / IAM 19013 / LMG 5710 / NBRC 13948 / NRRL B-527 / VKM B-1787 / 2291 / W)</name>
    <dbReference type="NCBI Taxonomy" id="272562"/>
    <lineage>
        <taxon>Bacteria</taxon>
        <taxon>Bacillati</taxon>
        <taxon>Bacillota</taxon>
        <taxon>Clostridia</taxon>
        <taxon>Eubacteriales</taxon>
        <taxon>Clostridiaceae</taxon>
        <taxon>Clostridium</taxon>
    </lineage>
</organism>